<dbReference type="NCBIfam" id="NF003699">
    <property type="entry name" value="PRK05312.1"/>
    <property type="match status" value="1"/>
</dbReference>
<dbReference type="Proteomes" id="UP000294547">
    <property type="component" value="Unassembled WGS sequence"/>
</dbReference>
<dbReference type="Gene3D" id="3.40.718.10">
    <property type="entry name" value="Isopropylmalate Dehydrogenase"/>
    <property type="match status" value="1"/>
</dbReference>
<dbReference type="HAMAP" id="MF_00536">
    <property type="entry name" value="PdxA"/>
    <property type="match status" value="1"/>
</dbReference>
<comment type="caution">
    <text evidence="8">The sequence shown here is derived from an EMBL/GenBank/DDBJ whole genome shotgun (WGS) entry which is preliminary data.</text>
</comment>
<dbReference type="InterPro" id="IPR005255">
    <property type="entry name" value="PdxA_fam"/>
</dbReference>
<protein>
    <recommendedName>
        <fullName evidence="7">4-hydroxythreonine-4-phosphate dehydrogenase</fullName>
        <ecNumber evidence="7">1.1.1.262</ecNumber>
    </recommendedName>
    <alternativeName>
        <fullName evidence="7">4-(phosphohydroxy)-L-threonine dehydrogenase</fullName>
    </alternativeName>
</protein>
<evidence type="ECO:0000313" key="8">
    <source>
        <dbReference type="EMBL" id="TDP86764.1"/>
    </source>
</evidence>
<keyword evidence="2 7" id="KW-0479">Metal-binding</keyword>
<dbReference type="EMBL" id="SNXY01000006">
    <property type="protein sequence ID" value="TDP86764.1"/>
    <property type="molecule type" value="Genomic_DNA"/>
</dbReference>
<comment type="cofactor">
    <cofactor evidence="7">
        <name>Zn(2+)</name>
        <dbReference type="ChEBI" id="CHEBI:29105"/>
    </cofactor>
    <cofactor evidence="7">
        <name>Mg(2+)</name>
        <dbReference type="ChEBI" id="CHEBI:18420"/>
    </cofactor>
    <cofactor evidence="7">
        <name>Co(2+)</name>
        <dbReference type="ChEBI" id="CHEBI:48828"/>
    </cofactor>
    <text evidence="7">Binds 1 divalent metal cation per subunit. Can use ions such as Zn(2+), Mg(2+) or Co(2+).</text>
</comment>
<dbReference type="GO" id="GO:0050570">
    <property type="term" value="F:4-hydroxythreonine-4-phosphate dehydrogenase activity"/>
    <property type="evidence" value="ECO:0007669"/>
    <property type="project" value="UniProtKB-UniRule"/>
</dbReference>
<keyword evidence="7" id="KW-0170">Cobalt</keyword>
<comment type="similarity">
    <text evidence="7">Belongs to the PdxA family.</text>
</comment>
<evidence type="ECO:0000313" key="9">
    <source>
        <dbReference type="Proteomes" id="UP000294547"/>
    </source>
</evidence>
<dbReference type="AlphaFoldDB" id="A0A4R6RJY8"/>
<accession>A0A4R6RJY8</accession>
<comment type="function">
    <text evidence="7">Catalyzes the NAD(P)-dependent oxidation of 4-(phosphooxy)-L-threonine (HTP) into 2-amino-3-oxo-4-(phosphooxy)butyric acid which spontaneously decarboxylates to form 3-amino-2-oxopropyl phosphate (AHAP).</text>
</comment>
<feature type="binding site" evidence="7">
    <location>
        <position position="177"/>
    </location>
    <ligand>
        <name>a divalent metal cation</name>
        <dbReference type="ChEBI" id="CHEBI:60240"/>
        <note>ligand shared between dimeric partners</note>
    </ligand>
</feature>
<evidence type="ECO:0000256" key="2">
    <source>
        <dbReference type="ARBA" id="ARBA00022723"/>
    </source>
</evidence>
<comment type="subcellular location">
    <subcellularLocation>
        <location evidence="7">Cytoplasm</location>
    </subcellularLocation>
</comment>
<gene>
    <name evidence="7" type="primary">pdxA</name>
    <name evidence="8" type="ORF">EDD54_0646</name>
</gene>
<comment type="miscellaneous">
    <text evidence="7">The active site is located at the dimer interface.</text>
</comment>
<dbReference type="GO" id="GO:0051287">
    <property type="term" value="F:NAD binding"/>
    <property type="evidence" value="ECO:0007669"/>
    <property type="project" value="InterPro"/>
</dbReference>
<evidence type="ECO:0000256" key="3">
    <source>
        <dbReference type="ARBA" id="ARBA00022857"/>
    </source>
</evidence>
<dbReference type="GO" id="GO:0005737">
    <property type="term" value="C:cytoplasm"/>
    <property type="evidence" value="ECO:0007669"/>
    <property type="project" value="UniProtKB-SubCell"/>
</dbReference>
<dbReference type="SUPFAM" id="SSF53659">
    <property type="entry name" value="Isocitrate/Isopropylmalate dehydrogenase-like"/>
    <property type="match status" value="1"/>
</dbReference>
<feature type="binding site" evidence="7">
    <location>
        <position position="141"/>
    </location>
    <ligand>
        <name>substrate</name>
    </ligand>
</feature>
<dbReference type="GO" id="GO:0008270">
    <property type="term" value="F:zinc ion binding"/>
    <property type="evidence" value="ECO:0007669"/>
    <property type="project" value="UniProtKB-UniRule"/>
</dbReference>
<dbReference type="NCBIfam" id="TIGR00557">
    <property type="entry name" value="pdxA"/>
    <property type="match status" value="1"/>
</dbReference>
<dbReference type="GO" id="GO:0008615">
    <property type="term" value="P:pyridoxine biosynthetic process"/>
    <property type="evidence" value="ECO:0007669"/>
    <property type="project" value="UniProtKB-UniRule"/>
</dbReference>
<dbReference type="PANTHER" id="PTHR30004">
    <property type="entry name" value="4-HYDROXYTHREONINE-4-PHOSPHATE DEHYDROGENASE"/>
    <property type="match status" value="1"/>
</dbReference>
<evidence type="ECO:0000256" key="4">
    <source>
        <dbReference type="ARBA" id="ARBA00023002"/>
    </source>
</evidence>
<name>A0A4R6RJY8_9HYPH</name>
<feature type="binding site" evidence="7">
    <location>
        <position position="142"/>
    </location>
    <ligand>
        <name>substrate</name>
    </ligand>
</feature>
<comment type="subunit">
    <text evidence="7">Homodimer.</text>
</comment>
<dbReference type="GO" id="GO:0042823">
    <property type="term" value="P:pyridoxal phosphate biosynthetic process"/>
    <property type="evidence" value="ECO:0007669"/>
    <property type="project" value="UniProtKB-UniRule"/>
</dbReference>
<feature type="binding site" evidence="7">
    <location>
        <position position="285"/>
    </location>
    <ligand>
        <name>substrate</name>
    </ligand>
</feature>
<feature type="binding site" evidence="7">
    <location>
        <position position="222"/>
    </location>
    <ligand>
        <name>a divalent metal cation</name>
        <dbReference type="ChEBI" id="CHEBI:60240"/>
        <note>ligand shared between dimeric partners</note>
    </ligand>
</feature>
<evidence type="ECO:0000256" key="1">
    <source>
        <dbReference type="ARBA" id="ARBA00022490"/>
    </source>
</evidence>
<evidence type="ECO:0000256" key="6">
    <source>
        <dbReference type="ARBA" id="ARBA00023096"/>
    </source>
</evidence>
<dbReference type="Pfam" id="PF04166">
    <property type="entry name" value="PdxA"/>
    <property type="match status" value="1"/>
</dbReference>
<dbReference type="OrthoDB" id="9801783at2"/>
<dbReference type="PANTHER" id="PTHR30004:SF6">
    <property type="entry name" value="D-THREONATE 4-PHOSPHATE DEHYDROGENASE"/>
    <property type="match status" value="1"/>
</dbReference>
<proteinExistence type="inferred from homology"/>
<keyword evidence="6 7" id="KW-0664">Pyridoxine biosynthesis</keyword>
<feature type="binding site" evidence="7">
    <location>
        <position position="303"/>
    </location>
    <ligand>
        <name>substrate</name>
    </ligand>
</feature>
<comment type="catalytic activity">
    <reaction evidence="7">
        <text>4-(phosphooxy)-L-threonine + NAD(+) = 3-amino-2-oxopropyl phosphate + CO2 + NADH</text>
        <dbReference type="Rhea" id="RHEA:32275"/>
        <dbReference type="ChEBI" id="CHEBI:16526"/>
        <dbReference type="ChEBI" id="CHEBI:57279"/>
        <dbReference type="ChEBI" id="CHEBI:57540"/>
        <dbReference type="ChEBI" id="CHEBI:57945"/>
        <dbReference type="ChEBI" id="CHEBI:58452"/>
        <dbReference type="EC" id="1.1.1.262"/>
    </reaction>
</comment>
<keyword evidence="4 7" id="KW-0560">Oxidoreductase</keyword>
<keyword evidence="1 7" id="KW-0963">Cytoplasm</keyword>
<keyword evidence="7" id="KW-0862">Zinc</keyword>
<keyword evidence="5 7" id="KW-0520">NAD</keyword>
<dbReference type="UniPathway" id="UPA00244">
    <property type="reaction ID" value="UER00312"/>
</dbReference>
<dbReference type="EC" id="1.1.1.262" evidence="7"/>
<dbReference type="GO" id="GO:0050897">
    <property type="term" value="F:cobalt ion binding"/>
    <property type="evidence" value="ECO:0007669"/>
    <property type="project" value="UniProtKB-UniRule"/>
</dbReference>
<evidence type="ECO:0000256" key="5">
    <source>
        <dbReference type="ARBA" id="ARBA00023027"/>
    </source>
</evidence>
<feature type="binding site" evidence="7">
    <location>
        <position position="277"/>
    </location>
    <ligand>
        <name>a divalent metal cation</name>
        <dbReference type="ChEBI" id="CHEBI:60240"/>
        <note>ligand shared between dimeric partners</note>
    </ligand>
</feature>
<dbReference type="InterPro" id="IPR037510">
    <property type="entry name" value="PdxA"/>
</dbReference>
<reference evidence="8 9" key="1">
    <citation type="submission" date="2019-03" db="EMBL/GenBank/DDBJ databases">
        <title>Genomic Encyclopedia of Type Strains, Phase IV (KMG-IV): sequencing the most valuable type-strain genomes for metagenomic binning, comparative biology and taxonomic classification.</title>
        <authorList>
            <person name="Goeker M."/>
        </authorList>
    </citation>
    <scope>NUCLEOTIDE SEQUENCE [LARGE SCALE GENOMIC DNA]</scope>
    <source>
        <strain evidence="8 9">DSM 102969</strain>
    </source>
</reference>
<evidence type="ECO:0000256" key="7">
    <source>
        <dbReference type="HAMAP-Rule" id="MF_00536"/>
    </source>
</evidence>
<keyword evidence="9" id="KW-1185">Reference proteome</keyword>
<sequence>MTADPAAPPLAVSVGEPAGIGAEVVAMAWARRAVAGLEPFYLLADPAFVAARLARAGIAVPIAVVEPETAAAQFADALPVVAVDGAMGDRPGRPDPADAAAVIAAIETAVAHVRDGRAGAVVTAPIQKSNLYAAGFAFPGHTEFLGAVAARHWPGAPCDPVMMLAGPELSTVPVTVHVALKDVPRLLTRERIVAVGRIVAGDLARRFGIADPRIAVAGLNPHAGEDGTMGREDLEIVGPAVADLKALGIRASGPYPSDTLFHRRARTGYDVVLGMYHDQVLIPVKTIAFDETVNVTLGLPFVRTSPDHGTALDIAGRGVADPASMVAALALAGRMAATGRTGAPT</sequence>
<dbReference type="RefSeq" id="WP_126536632.1">
    <property type="nucleotide sequence ID" value="NZ_BSPM01000008.1"/>
</dbReference>
<keyword evidence="7" id="KW-0460">Magnesium</keyword>
<dbReference type="GO" id="GO:0000287">
    <property type="term" value="F:magnesium ion binding"/>
    <property type="evidence" value="ECO:0007669"/>
    <property type="project" value="UniProtKB-UniRule"/>
</dbReference>
<comment type="pathway">
    <text evidence="7">Cofactor biosynthesis; pyridoxine 5'-phosphate biosynthesis; pyridoxine 5'-phosphate from D-erythrose 4-phosphate: step 4/5.</text>
</comment>
<feature type="binding site" evidence="7">
    <location>
        <position position="294"/>
    </location>
    <ligand>
        <name>substrate</name>
    </ligand>
</feature>
<keyword evidence="3 7" id="KW-0521">NADP</keyword>
<organism evidence="8 9">
    <name type="scientific">Oharaeibacter diazotrophicus</name>
    <dbReference type="NCBI Taxonomy" id="1920512"/>
    <lineage>
        <taxon>Bacteria</taxon>
        <taxon>Pseudomonadati</taxon>
        <taxon>Pseudomonadota</taxon>
        <taxon>Alphaproteobacteria</taxon>
        <taxon>Hyphomicrobiales</taxon>
        <taxon>Pleomorphomonadaceae</taxon>
        <taxon>Oharaeibacter</taxon>
    </lineage>
</organism>